<dbReference type="Pfam" id="PF14226">
    <property type="entry name" value="DIOX_N"/>
    <property type="match status" value="1"/>
</dbReference>
<evidence type="ECO:0000259" key="3">
    <source>
        <dbReference type="Pfam" id="PF14226"/>
    </source>
</evidence>
<dbReference type="Proteomes" id="UP000017836">
    <property type="component" value="Unassembled WGS sequence"/>
</dbReference>
<keyword evidence="5" id="KW-1185">Reference proteome</keyword>
<dbReference type="PANTHER" id="PTHR47990">
    <property type="entry name" value="2-OXOGLUTARATE (2OG) AND FE(II)-DEPENDENT OXYGENASE SUPERFAMILY PROTEIN-RELATED"/>
    <property type="match status" value="1"/>
</dbReference>
<evidence type="ECO:0000256" key="1">
    <source>
        <dbReference type="ARBA" id="ARBA00022723"/>
    </source>
</evidence>
<keyword evidence="2" id="KW-0408">Iron</keyword>
<dbReference type="OMA" id="WISTSHE"/>
<keyword evidence="1" id="KW-0479">Metal-binding</keyword>
<name>W1P4Z9_AMBTC</name>
<evidence type="ECO:0000256" key="2">
    <source>
        <dbReference type="ARBA" id="ARBA00023004"/>
    </source>
</evidence>
<dbReference type="InterPro" id="IPR050231">
    <property type="entry name" value="Iron_ascorbate_oxido_reductase"/>
</dbReference>
<dbReference type="InterPro" id="IPR027443">
    <property type="entry name" value="IPNS-like_sf"/>
</dbReference>
<organism evidence="4 5">
    <name type="scientific">Amborella trichopoda</name>
    <dbReference type="NCBI Taxonomy" id="13333"/>
    <lineage>
        <taxon>Eukaryota</taxon>
        <taxon>Viridiplantae</taxon>
        <taxon>Streptophyta</taxon>
        <taxon>Embryophyta</taxon>
        <taxon>Tracheophyta</taxon>
        <taxon>Spermatophyta</taxon>
        <taxon>Magnoliopsida</taxon>
        <taxon>Amborellales</taxon>
        <taxon>Amborellaceae</taxon>
        <taxon>Amborella</taxon>
    </lineage>
</organism>
<protein>
    <recommendedName>
        <fullName evidence="3">Non-haem dioxygenase N-terminal domain-containing protein</fullName>
    </recommendedName>
</protein>
<dbReference type="GO" id="GO:0046872">
    <property type="term" value="F:metal ion binding"/>
    <property type="evidence" value="ECO:0007669"/>
    <property type="project" value="UniProtKB-KW"/>
</dbReference>
<dbReference type="HOGENOM" id="CLU_1716425_0_0_1"/>
<feature type="domain" description="Non-haem dioxygenase N-terminal" evidence="3">
    <location>
        <begin position="9"/>
        <end position="88"/>
    </location>
</feature>
<dbReference type="eggNOG" id="KOG0143">
    <property type="taxonomic scope" value="Eukaryota"/>
</dbReference>
<evidence type="ECO:0000313" key="5">
    <source>
        <dbReference type="Proteomes" id="UP000017836"/>
    </source>
</evidence>
<dbReference type="Gramene" id="ERN03003">
    <property type="protein sequence ID" value="ERN03003"/>
    <property type="gene ID" value="AMTR_s00335p00016410"/>
</dbReference>
<dbReference type="InterPro" id="IPR026992">
    <property type="entry name" value="DIOX_N"/>
</dbReference>
<dbReference type="EMBL" id="KI394451">
    <property type="protein sequence ID" value="ERN03003.1"/>
    <property type="molecule type" value="Genomic_DNA"/>
</dbReference>
<dbReference type="AlphaFoldDB" id="W1P4Z9"/>
<gene>
    <name evidence="4" type="ORF">AMTR_s00335p00016410</name>
</gene>
<dbReference type="SUPFAM" id="SSF51197">
    <property type="entry name" value="Clavaminate synthase-like"/>
    <property type="match status" value="1"/>
</dbReference>
<proteinExistence type="predicted"/>
<reference evidence="5" key="1">
    <citation type="journal article" date="2013" name="Science">
        <title>The Amborella genome and the evolution of flowering plants.</title>
        <authorList>
            <consortium name="Amborella Genome Project"/>
        </authorList>
    </citation>
    <scope>NUCLEOTIDE SEQUENCE [LARGE SCALE GENOMIC DNA]</scope>
</reference>
<sequence length="125" mass="14306">MGSQSLMKVPVLDFSGVLKPGTERWKTLTRDVREAVEGLGCFEAVYDTNFPDSLQKEFFSAMKELFDLPLETKMKNQSEVLAHGYWAPKSHAPLYEATSINHAEQLENIEQFTNLMWPQGHPKFK</sequence>
<accession>W1P4Z9</accession>
<dbReference type="Gene3D" id="2.60.120.330">
    <property type="entry name" value="B-lactam Antibiotic, Isopenicillin N Synthase, Chain"/>
    <property type="match status" value="1"/>
</dbReference>
<evidence type="ECO:0000313" key="4">
    <source>
        <dbReference type="EMBL" id="ERN03003.1"/>
    </source>
</evidence>